<feature type="transmembrane region" description="Helical" evidence="2">
    <location>
        <begin position="34"/>
        <end position="57"/>
    </location>
</feature>
<dbReference type="Pfam" id="PF12895">
    <property type="entry name" value="ANAPC3"/>
    <property type="match status" value="1"/>
</dbReference>
<dbReference type="EMBL" id="CAACVI010000014">
    <property type="protein sequence ID" value="VEN73994.1"/>
    <property type="molecule type" value="Genomic_DNA"/>
</dbReference>
<proteinExistence type="predicted"/>
<accession>A0A484HHV8</accession>
<keyword evidence="2" id="KW-1133">Transmembrane helix</keyword>
<dbReference type="Gene3D" id="1.25.40.10">
    <property type="entry name" value="Tetratricopeptide repeat domain"/>
    <property type="match status" value="1"/>
</dbReference>
<organism evidence="3">
    <name type="scientific">uncultured Desulfobacteraceae bacterium</name>
    <dbReference type="NCBI Taxonomy" id="218296"/>
    <lineage>
        <taxon>Bacteria</taxon>
        <taxon>Pseudomonadati</taxon>
        <taxon>Thermodesulfobacteriota</taxon>
        <taxon>Desulfobacteria</taxon>
        <taxon>Desulfobacterales</taxon>
        <taxon>Desulfobacteraceae</taxon>
        <taxon>environmental samples</taxon>
    </lineage>
</organism>
<dbReference type="SUPFAM" id="SSF48452">
    <property type="entry name" value="TPR-like"/>
    <property type="match status" value="1"/>
</dbReference>
<name>A0A484HHV8_9BACT</name>
<feature type="transmembrane region" description="Helical" evidence="2">
    <location>
        <begin position="77"/>
        <end position="98"/>
    </location>
</feature>
<dbReference type="PROSITE" id="PS50005">
    <property type="entry name" value="TPR"/>
    <property type="match status" value="1"/>
</dbReference>
<protein>
    <submittedName>
        <fullName evidence="3">Uncharacterized protein</fullName>
    </submittedName>
</protein>
<evidence type="ECO:0000313" key="3">
    <source>
        <dbReference type="EMBL" id="VEN73994.1"/>
    </source>
</evidence>
<sequence length="541" mass="62301">MSISLIKKPRSRMNEKQLLIAEIGKAKASSNRQIWFIATIFLILNLIIITCALLYVPVDTVKSIQQLSPTKIPQTDFLKLSIPVAILFFGFAVSFLGIKRLEQFDSEINQIRTYLSNQLLEERKITLQEREKFGEELTRNINEIKETIKTISENYVSESIDNRKESIEKYLAEFTKNTDIAIDNINTMLLPYKWLEQKKEEVDFLVNIRTAGIAKERVEQFNSENKKDISLKIAEYVVQQKLSGDPTDFHNLSADVAINENKPLAADIIDLGLSFFPHDINLLADGIKYHSESGNFTRAGELYFLIQEIEFSRWNWRLFVFVGDYLELIGKIKDAMEIYEQYKQYLPLDERAYSQPALYFKKSGKYHEAIEILEKCLQVCPKCEQAAFVLSDCYLKRGEYENVLTATDRSLESSADEQPSVNQSSIIWNKALALDAITHRNISKYKALSTLENHKDELIAKAKKCITYYNLCLSMDDCISVFKIRGPERIKILKGIMEANNLSDEEIDSMADKIKSPMDMINSLEDLSKLKELFDDDSHEQ</sequence>
<dbReference type="InterPro" id="IPR011990">
    <property type="entry name" value="TPR-like_helical_dom_sf"/>
</dbReference>
<reference evidence="3" key="1">
    <citation type="submission" date="2019-01" db="EMBL/GenBank/DDBJ databases">
        <authorList>
            <consortium name="Genoscope - CEA"/>
            <person name="William W."/>
        </authorList>
    </citation>
    <scope>NUCLEOTIDE SEQUENCE</scope>
    <source>
        <strain evidence="3">CR-1</strain>
    </source>
</reference>
<keyword evidence="1" id="KW-0802">TPR repeat</keyword>
<evidence type="ECO:0000256" key="2">
    <source>
        <dbReference type="SAM" id="Phobius"/>
    </source>
</evidence>
<keyword evidence="2" id="KW-0812">Transmembrane</keyword>
<evidence type="ECO:0000256" key="1">
    <source>
        <dbReference type="PROSITE-ProRule" id="PRU00339"/>
    </source>
</evidence>
<dbReference type="InterPro" id="IPR019734">
    <property type="entry name" value="TPR_rpt"/>
</dbReference>
<dbReference type="AlphaFoldDB" id="A0A484HHV8"/>
<gene>
    <name evidence="3" type="ORF">EPICR_210001</name>
</gene>
<keyword evidence="2" id="KW-0472">Membrane</keyword>
<feature type="repeat" description="TPR" evidence="1">
    <location>
        <begin position="350"/>
        <end position="383"/>
    </location>
</feature>